<dbReference type="Proteomes" id="UP000712600">
    <property type="component" value="Unassembled WGS sequence"/>
</dbReference>
<comment type="caution">
    <text evidence="1">The sequence shown here is derived from an EMBL/GenBank/DDBJ whole genome shotgun (WGS) entry which is preliminary data.</text>
</comment>
<dbReference type="AlphaFoldDB" id="A0A8S9SGG6"/>
<gene>
    <name evidence="1" type="ORF">F2Q69_00036103</name>
</gene>
<organism evidence="1 2">
    <name type="scientific">Brassica cretica</name>
    <name type="common">Mustard</name>
    <dbReference type="NCBI Taxonomy" id="69181"/>
    <lineage>
        <taxon>Eukaryota</taxon>
        <taxon>Viridiplantae</taxon>
        <taxon>Streptophyta</taxon>
        <taxon>Embryophyta</taxon>
        <taxon>Tracheophyta</taxon>
        <taxon>Spermatophyta</taxon>
        <taxon>Magnoliopsida</taxon>
        <taxon>eudicotyledons</taxon>
        <taxon>Gunneridae</taxon>
        <taxon>Pentapetalae</taxon>
        <taxon>rosids</taxon>
        <taxon>malvids</taxon>
        <taxon>Brassicales</taxon>
        <taxon>Brassicaceae</taxon>
        <taxon>Brassiceae</taxon>
        <taxon>Brassica</taxon>
    </lineage>
</organism>
<reference evidence="1" key="1">
    <citation type="submission" date="2019-12" db="EMBL/GenBank/DDBJ databases">
        <title>Genome sequencing and annotation of Brassica cretica.</title>
        <authorList>
            <person name="Studholme D.J."/>
            <person name="Sarris P."/>
        </authorList>
    </citation>
    <scope>NUCLEOTIDE SEQUENCE</scope>
    <source>
        <strain evidence="1">PFS-109/04</strain>
        <tissue evidence="1">Leaf</tissue>
    </source>
</reference>
<name>A0A8S9SGG6_BRACR</name>
<dbReference type="EMBL" id="QGKX02000004">
    <property type="protein sequence ID" value="KAF3600571.1"/>
    <property type="molecule type" value="Genomic_DNA"/>
</dbReference>
<protein>
    <submittedName>
        <fullName evidence="1">Uncharacterized protein</fullName>
    </submittedName>
</protein>
<accession>A0A8S9SGG6</accession>
<evidence type="ECO:0000313" key="1">
    <source>
        <dbReference type="EMBL" id="KAF3600571.1"/>
    </source>
</evidence>
<evidence type="ECO:0000313" key="2">
    <source>
        <dbReference type="Proteomes" id="UP000712600"/>
    </source>
</evidence>
<sequence>MSLSNSSQIAMVLECGVQRLRHLCPPWLGLPAFQLVAQSHSRRRVLTTAEIVLQKLTTTEILLQKFTMAEIYGGVRLKKIQRWK</sequence>
<proteinExistence type="predicted"/>